<reference evidence="8 9" key="1">
    <citation type="submission" date="2024-08" db="EMBL/GenBank/DDBJ databases">
        <authorList>
            <person name="Will J Nash"/>
            <person name="Angela Man"/>
            <person name="Seanna McTaggart"/>
            <person name="Kendall Baker"/>
            <person name="Tom Barker"/>
            <person name="Leah Catchpole"/>
            <person name="Alex Durrant"/>
            <person name="Karim Gharbi"/>
            <person name="Naomi Irish"/>
            <person name="Gemy Kaithakottil"/>
            <person name="Debby Ku"/>
            <person name="Aaliyah Providence"/>
            <person name="Felix Shaw"/>
            <person name="David Swarbreck"/>
            <person name="Chris Watkins"/>
            <person name="Ann M. McCartney"/>
            <person name="Giulio Formenti"/>
            <person name="Alice Mouton"/>
            <person name="Noel Vella"/>
            <person name="Bjorn M von Reumont"/>
            <person name="Adriana Vella"/>
            <person name="Wilfried Haerty"/>
        </authorList>
    </citation>
    <scope>NUCLEOTIDE SEQUENCE [LARGE SCALE GENOMIC DNA]</scope>
</reference>
<dbReference type="SUPFAM" id="SSF57903">
    <property type="entry name" value="FYVE/PHD zinc finger"/>
    <property type="match status" value="1"/>
</dbReference>
<feature type="domain" description="C2H2-type" evidence="6">
    <location>
        <begin position="11"/>
        <end position="39"/>
    </location>
</feature>
<dbReference type="InterPro" id="IPR013087">
    <property type="entry name" value="Znf_C2H2_type"/>
</dbReference>
<feature type="domain" description="FYVE-type" evidence="7">
    <location>
        <begin position="168"/>
        <end position="284"/>
    </location>
</feature>
<dbReference type="SMART" id="SM00064">
    <property type="entry name" value="FYVE"/>
    <property type="match status" value="1"/>
</dbReference>
<keyword evidence="2 4" id="KW-0863">Zinc-finger</keyword>
<dbReference type="EMBL" id="CAXAJV020001289">
    <property type="protein sequence ID" value="CAL7938950.1"/>
    <property type="molecule type" value="Genomic_DNA"/>
</dbReference>
<dbReference type="CDD" id="cd15716">
    <property type="entry name" value="FYVE_RBNS5"/>
    <property type="match status" value="1"/>
</dbReference>
<dbReference type="InterPro" id="IPR036531">
    <property type="entry name" value="Rbsn_Rab-bd_sf"/>
</dbReference>
<dbReference type="Pfam" id="PF01363">
    <property type="entry name" value="FYVE"/>
    <property type="match status" value="1"/>
</dbReference>
<name>A0ABP1ND67_XYLVO</name>
<dbReference type="Gene3D" id="4.10.860.20">
    <property type="entry name" value="Rabenosyn, Rab binding domain"/>
    <property type="match status" value="1"/>
</dbReference>
<dbReference type="Gene3D" id="3.30.40.10">
    <property type="entry name" value="Zinc/RING finger domain, C3HC4 (zinc finger)"/>
    <property type="match status" value="1"/>
</dbReference>
<dbReference type="InterPro" id="IPR017455">
    <property type="entry name" value="Znf_FYVE-rel"/>
</dbReference>
<comment type="caution">
    <text evidence="8">The sequence shown here is derived from an EMBL/GenBank/DDBJ whole genome shotgun (WGS) entry which is preliminary data.</text>
</comment>
<evidence type="ECO:0000259" key="6">
    <source>
        <dbReference type="PROSITE" id="PS50157"/>
    </source>
</evidence>
<feature type="coiled-coil region" evidence="5">
    <location>
        <begin position="410"/>
        <end position="448"/>
    </location>
</feature>
<evidence type="ECO:0000256" key="1">
    <source>
        <dbReference type="ARBA" id="ARBA00022723"/>
    </source>
</evidence>
<evidence type="ECO:0000256" key="5">
    <source>
        <dbReference type="SAM" id="Coils"/>
    </source>
</evidence>
<dbReference type="PROSITE" id="PS00028">
    <property type="entry name" value="ZINC_FINGER_C2H2_1"/>
    <property type="match status" value="1"/>
</dbReference>
<protein>
    <recommendedName>
        <fullName evidence="10">Rabenosyn-5</fullName>
    </recommendedName>
</protein>
<keyword evidence="3" id="KW-0862">Zinc</keyword>
<dbReference type="PANTHER" id="PTHR13510:SF44">
    <property type="entry name" value="RABENOSYN-5"/>
    <property type="match status" value="1"/>
</dbReference>
<dbReference type="Proteomes" id="UP001642520">
    <property type="component" value="Unassembled WGS sequence"/>
</dbReference>
<evidence type="ECO:0000256" key="4">
    <source>
        <dbReference type="PROSITE-ProRule" id="PRU00042"/>
    </source>
</evidence>
<evidence type="ECO:0000259" key="7">
    <source>
        <dbReference type="PROSITE" id="PS50178"/>
    </source>
</evidence>
<evidence type="ECO:0000313" key="8">
    <source>
        <dbReference type="EMBL" id="CAL7938950.1"/>
    </source>
</evidence>
<dbReference type="InterPro" id="IPR011011">
    <property type="entry name" value="Znf_FYVE_PHD"/>
</dbReference>
<dbReference type="PANTHER" id="PTHR13510">
    <property type="entry name" value="FYVE-FINGER-CONTAINING RAB5 EFFECTOR PROTEIN RABENOSYN-5-RELATED"/>
    <property type="match status" value="1"/>
</dbReference>
<dbReference type="PROSITE" id="PS50157">
    <property type="entry name" value="ZINC_FINGER_C2H2_2"/>
    <property type="match status" value="1"/>
</dbReference>
<dbReference type="Pfam" id="PF11464">
    <property type="entry name" value="Rbsn"/>
    <property type="match status" value="1"/>
</dbReference>
<dbReference type="InterPro" id="IPR021565">
    <property type="entry name" value="Rbsn_Rab-bd"/>
</dbReference>
<proteinExistence type="predicted"/>
<evidence type="ECO:0000313" key="9">
    <source>
        <dbReference type="Proteomes" id="UP001642520"/>
    </source>
</evidence>
<dbReference type="InterPro" id="IPR013083">
    <property type="entry name" value="Znf_RING/FYVE/PHD"/>
</dbReference>
<dbReference type="PROSITE" id="PS50178">
    <property type="entry name" value="ZF_FYVE"/>
    <property type="match status" value="1"/>
</dbReference>
<dbReference type="InterPro" id="IPR000306">
    <property type="entry name" value="Znf_FYVE"/>
</dbReference>
<keyword evidence="9" id="KW-1185">Reference proteome</keyword>
<dbReference type="InterPro" id="IPR052727">
    <property type="entry name" value="Rab4/Rab5_effector"/>
</dbReference>
<accession>A0ABP1ND67</accession>
<keyword evidence="1" id="KW-0479">Metal-binding</keyword>
<evidence type="ECO:0000256" key="3">
    <source>
        <dbReference type="ARBA" id="ARBA00022833"/>
    </source>
</evidence>
<organism evidence="8 9">
    <name type="scientific">Xylocopa violacea</name>
    <name type="common">Violet carpenter bee</name>
    <name type="synonym">Apis violacea</name>
    <dbReference type="NCBI Taxonomy" id="135666"/>
    <lineage>
        <taxon>Eukaryota</taxon>
        <taxon>Metazoa</taxon>
        <taxon>Ecdysozoa</taxon>
        <taxon>Arthropoda</taxon>
        <taxon>Hexapoda</taxon>
        <taxon>Insecta</taxon>
        <taxon>Pterygota</taxon>
        <taxon>Neoptera</taxon>
        <taxon>Endopterygota</taxon>
        <taxon>Hymenoptera</taxon>
        <taxon>Apocrita</taxon>
        <taxon>Aculeata</taxon>
        <taxon>Apoidea</taxon>
        <taxon>Anthophila</taxon>
        <taxon>Apidae</taxon>
        <taxon>Xylocopa</taxon>
        <taxon>Xylocopa</taxon>
    </lineage>
</organism>
<sequence>MAGSEEVLEGFICPICMTDFKAPNQLTKHFEDFHNDDPEILKSLKDLFGKAKKKILKQDEISESFANSIPSSARQRSPELNWGPQEIGAIRSHTKYFKEIRNMRLERYSIETNKLLIRLDKLLNNLPADPVDRKGTIVISITSQTIIKQFAFSSAIVHERTIVPWIDEKDVKLCPTCAKSFHVARRKHHCRLCGAVMCHSCTIFLSLQDARKMTSPVSVQDDSAVSPTTARPISERLVRAGIGLTKLARSPSSGSLNSVLSLVNDSTGSEQHFRICTHCANLLDAREKQKAKHFDKPIVCQFYEKMRAYMEEASQHVKMYNKMWESLSEGESTYNLEDAQALRVKIAKLGENIDSISKRISVLGTRCMESPPQEQELRLHHMVRVSAMIFLKEELLTVQALPSEERYAELQRERQKRLEARIAYERQLEEEQREKSKEQRKKEAWNLEVRSSVKENQPTVVLNQSQGWGPSNVTPMMPSSMDPIIEQMSNLRAYIKQARADCRYDEVATLESNLKELQSAYFTMKQSNNSDG</sequence>
<evidence type="ECO:0000256" key="2">
    <source>
        <dbReference type="ARBA" id="ARBA00022771"/>
    </source>
</evidence>
<gene>
    <name evidence="8" type="ORF">XYLVIOL_LOCUS3586</name>
</gene>
<dbReference type="SUPFAM" id="SSF140125">
    <property type="entry name" value="Rabenosyn-5 Rab-binding domain-like"/>
    <property type="match status" value="1"/>
</dbReference>
<evidence type="ECO:0008006" key="10">
    <source>
        <dbReference type="Google" id="ProtNLM"/>
    </source>
</evidence>
<keyword evidence="5" id="KW-0175">Coiled coil</keyword>